<comment type="caution">
    <text evidence="1">The sequence shown here is derived from an EMBL/GenBank/DDBJ whole genome shotgun (WGS) entry which is preliminary data.</text>
</comment>
<dbReference type="EMBL" id="VXMH01000098">
    <property type="protein sequence ID" value="MYC96836.1"/>
    <property type="molecule type" value="Genomic_DNA"/>
</dbReference>
<dbReference type="GO" id="GO:0005975">
    <property type="term" value="P:carbohydrate metabolic process"/>
    <property type="evidence" value="ECO:0007669"/>
    <property type="project" value="InterPro"/>
</dbReference>
<dbReference type="InterPro" id="IPR012341">
    <property type="entry name" value="6hp_glycosidase-like_sf"/>
</dbReference>
<name>A0A6B1DB31_9CHLR</name>
<dbReference type="SUPFAM" id="SSF48208">
    <property type="entry name" value="Six-hairpin glycosidases"/>
    <property type="match status" value="1"/>
</dbReference>
<sequence length="518" mass="57877">MLADVNTTNIASAIRLGCRTMCSVFNADDDDVPFFGSQVWPDAFLSFSTSASEAHVPGRHLNALLNAEDVLGLKVNEGCIDRHARAAFLAYSGALPLPLNRDRIGGPLVHFYPHNVREGFHALYALARFRDSAPAVELAERSIRAIQKLWHPHNGWDKERIESKFELHSTTFIIGLARAIGPLAKLHRHTGCPGALELALELADKATSEFYLPSGAYDRETFGPHTHSTTCVMSSLAQLADLTRNASLMERVRAFYDNGLNDIRDQLGWVIESSDDGRDPDRGEVNNTGDVVETALLLGKWGYPHYFEDAERILRCHLLPSQLRDTSFIREPANPHNEDGRRDVADRHLGAFGFPAPYGHKTLDAQRISFNMDIVGGSVGSLCEVYRQAVDTTPAGHYVHLHFDRETEAVAVESPYTHRHMRVRAKRPGPLFVRLPSWVETEVISVDGLDDPPRLHNGYLVLSQPPINRWITIRFDLTERDIVLSHRTREIKVRLRGDSVAAMSNFGAELTFFPALEA</sequence>
<proteinExistence type="predicted"/>
<dbReference type="InterPro" id="IPR008928">
    <property type="entry name" value="6-hairpin_glycosidase_sf"/>
</dbReference>
<accession>A0A6B1DB31</accession>
<dbReference type="AlphaFoldDB" id="A0A6B1DB31"/>
<protein>
    <submittedName>
        <fullName evidence="1">Uncharacterized protein</fullName>
    </submittedName>
</protein>
<organism evidence="1">
    <name type="scientific">Caldilineaceae bacterium SB0661_bin_32</name>
    <dbReference type="NCBI Taxonomy" id="2605255"/>
    <lineage>
        <taxon>Bacteria</taxon>
        <taxon>Bacillati</taxon>
        <taxon>Chloroflexota</taxon>
        <taxon>Caldilineae</taxon>
        <taxon>Caldilineales</taxon>
        <taxon>Caldilineaceae</taxon>
    </lineage>
</organism>
<gene>
    <name evidence="1" type="ORF">F4X14_17860</name>
</gene>
<dbReference type="Gene3D" id="1.50.10.10">
    <property type="match status" value="1"/>
</dbReference>
<reference evidence="1" key="1">
    <citation type="submission" date="2019-09" db="EMBL/GenBank/DDBJ databases">
        <title>Characterisation of the sponge microbiome using genome-centric metagenomics.</title>
        <authorList>
            <person name="Engelberts J.P."/>
            <person name="Robbins S.J."/>
            <person name="De Goeij J.M."/>
            <person name="Aranda M."/>
            <person name="Bell S.C."/>
            <person name="Webster N.S."/>
        </authorList>
    </citation>
    <scope>NUCLEOTIDE SEQUENCE</scope>
    <source>
        <strain evidence="1">SB0661_bin_32</strain>
    </source>
</reference>
<evidence type="ECO:0000313" key="1">
    <source>
        <dbReference type="EMBL" id="MYC96836.1"/>
    </source>
</evidence>